<proteinExistence type="predicted"/>
<gene>
    <name evidence="1" type="ORF">K340107D12_25830</name>
</gene>
<comment type="caution">
    <text evidence="1">The sequence shown here is derived from an EMBL/GenBank/DDBJ whole genome shotgun (WGS) entry which is preliminary data.</text>
</comment>
<name>A0ABQ0BTB3_9FIRM</name>
<dbReference type="Proteomes" id="UP001600941">
    <property type="component" value="Unassembled WGS sequence"/>
</dbReference>
<organism evidence="1 2">
    <name type="scientific">Blautia parvula</name>
    <dbReference type="NCBI Taxonomy" id="2877527"/>
    <lineage>
        <taxon>Bacteria</taxon>
        <taxon>Bacillati</taxon>
        <taxon>Bacillota</taxon>
        <taxon>Clostridia</taxon>
        <taxon>Lachnospirales</taxon>
        <taxon>Lachnospiraceae</taxon>
        <taxon>Blautia</taxon>
    </lineage>
</organism>
<evidence type="ECO:0000313" key="1">
    <source>
        <dbReference type="EMBL" id="GAA6499767.1"/>
    </source>
</evidence>
<reference evidence="1 2" key="1">
    <citation type="submission" date="2024-04" db="EMBL/GenBank/DDBJ databases">
        <title>Defined microbial consortia suppress multidrug-resistant proinflammatory Enterobacteriaceae via ecological control.</title>
        <authorList>
            <person name="Furuichi M."/>
            <person name="Kawaguchi T."/>
            <person name="Pust M."/>
            <person name="Yasuma K."/>
            <person name="Plichta D."/>
            <person name="Hasegawa N."/>
            <person name="Ohya T."/>
            <person name="Bhattarai S."/>
            <person name="Sasajima S."/>
            <person name="Aoto Y."/>
            <person name="Tuganbaev T."/>
            <person name="Yaginuma M."/>
            <person name="Ueda M."/>
            <person name="Okahashi N."/>
            <person name="Amafuji K."/>
            <person name="Kiridooshi Y."/>
            <person name="Sugita K."/>
            <person name="Strazar M."/>
            <person name="Skelly A."/>
            <person name="Suda W."/>
            <person name="Hattori M."/>
            <person name="Nakamoto N."/>
            <person name="Caballero S."/>
            <person name="Norman J."/>
            <person name="Olle B."/>
            <person name="Tanoue T."/>
            <person name="Arita M."/>
            <person name="Bucci V."/>
            <person name="Atarashi K."/>
            <person name="Xavier R."/>
            <person name="Honda K."/>
        </authorList>
    </citation>
    <scope>NUCLEOTIDE SEQUENCE [LARGE SCALE GENOMIC DNA]</scope>
    <source>
        <strain evidence="2">k34-0107-D12</strain>
    </source>
</reference>
<protein>
    <submittedName>
        <fullName evidence="1">Uncharacterized protein</fullName>
    </submittedName>
</protein>
<sequence>MYLKYKKKDSAAGYFALDYGYGKTDTDVLLYNTVGFKQLTLSGKNRVCARLFPDRVKIIK</sequence>
<evidence type="ECO:0000313" key="2">
    <source>
        <dbReference type="Proteomes" id="UP001600941"/>
    </source>
</evidence>
<keyword evidence="2" id="KW-1185">Reference proteome</keyword>
<accession>A0ABQ0BTB3</accession>
<dbReference type="EMBL" id="BAABZQ010000001">
    <property type="protein sequence ID" value="GAA6499767.1"/>
    <property type="molecule type" value="Genomic_DNA"/>
</dbReference>